<dbReference type="InterPro" id="IPR011604">
    <property type="entry name" value="PDDEXK-like_dom_sf"/>
</dbReference>
<feature type="domain" description="YqaJ viral recombinase" evidence="2">
    <location>
        <begin position="7"/>
        <end position="151"/>
    </location>
</feature>
<dbReference type="InterPro" id="IPR051703">
    <property type="entry name" value="NF-kappa-B_Signaling_Reg"/>
</dbReference>
<proteinExistence type="predicted"/>
<dbReference type="Gene3D" id="3.90.320.10">
    <property type="match status" value="1"/>
</dbReference>
<gene>
    <name evidence="3" type="ORF">PS273GM_13005</name>
</gene>
<evidence type="ECO:0000313" key="3">
    <source>
        <dbReference type="EMBL" id="ANF25995.1"/>
    </source>
</evidence>
<evidence type="ECO:0000259" key="2">
    <source>
        <dbReference type="Pfam" id="PF09588"/>
    </source>
</evidence>
<dbReference type="PANTHER" id="PTHR46609:SF8">
    <property type="entry name" value="YQAJ VIRAL RECOMBINASE DOMAIN-CONTAINING PROTEIN"/>
    <property type="match status" value="1"/>
</dbReference>
<dbReference type="CDD" id="cd22343">
    <property type="entry name" value="PDDEXK_lambda_exonuclease-like"/>
    <property type="match status" value="1"/>
</dbReference>
<protein>
    <submittedName>
        <fullName evidence="3">Exonuclease</fullName>
    </submittedName>
</protein>
<keyword evidence="3" id="KW-0540">Nuclease</keyword>
<dbReference type="AlphaFoldDB" id="A0A172WRT0"/>
<evidence type="ECO:0000313" key="4">
    <source>
        <dbReference type="Proteomes" id="UP000077787"/>
    </source>
</evidence>
<evidence type="ECO:0000256" key="1">
    <source>
        <dbReference type="SAM" id="Coils"/>
    </source>
</evidence>
<accession>A0A172WRT0</accession>
<keyword evidence="3" id="KW-0269">Exonuclease</keyword>
<name>A0A172WRT0_STUST</name>
<dbReference type="InterPro" id="IPR017482">
    <property type="entry name" value="Lambda-type_endonuclease"/>
</dbReference>
<reference evidence="3 4" key="1">
    <citation type="submission" date="2016-05" db="EMBL/GenBank/DDBJ databases">
        <title>Genome sequence of Pseudomonas stutzeri 273 and identification of the exopolysaccharide biosynthesis locus.</title>
        <authorList>
            <person name="Wu S."/>
            <person name="Sun C."/>
        </authorList>
    </citation>
    <scope>NUCLEOTIDE SEQUENCE [LARGE SCALE GENOMIC DNA]</scope>
    <source>
        <strain evidence="3 4">273</strain>
    </source>
</reference>
<dbReference type="NCBIfam" id="TIGR03033">
    <property type="entry name" value="phage_rel_nuc"/>
    <property type="match status" value="1"/>
</dbReference>
<dbReference type="Pfam" id="PF09588">
    <property type="entry name" value="YqaJ"/>
    <property type="match status" value="1"/>
</dbReference>
<organism evidence="3 4">
    <name type="scientific">Stutzerimonas stutzeri</name>
    <name type="common">Pseudomonas stutzeri</name>
    <dbReference type="NCBI Taxonomy" id="316"/>
    <lineage>
        <taxon>Bacteria</taxon>
        <taxon>Pseudomonadati</taxon>
        <taxon>Pseudomonadota</taxon>
        <taxon>Gammaproteobacteria</taxon>
        <taxon>Pseudomonadales</taxon>
        <taxon>Pseudomonadaceae</taxon>
        <taxon>Stutzerimonas</taxon>
    </lineage>
</organism>
<dbReference type="PANTHER" id="PTHR46609">
    <property type="entry name" value="EXONUCLEASE, PHAGE-TYPE/RECB, C-TERMINAL DOMAIN-CONTAINING PROTEIN"/>
    <property type="match status" value="1"/>
</dbReference>
<dbReference type="OrthoDB" id="1245848at2"/>
<keyword evidence="1" id="KW-0175">Coiled coil</keyword>
<dbReference type="EMBL" id="CP015641">
    <property type="protein sequence ID" value="ANF25995.1"/>
    <property type="molecule type" value="Genomic_DNA"/>
</dbReference>
<dbReference type="RefSeq" id="WP_064481569.1">
    <property type="nucleotide sequence ID" value="NZ_CP015641.1"/>
</dbReference>
<keyword evidence="3" id="KW-0378">Hydrolase</keyword>
<feature type="coiled-coil region" evidence="1">
    <location>
        <begin position="173"/>
        <end position="200"/>
    </location>
</feature>
<sequence length="210" mass="23726">MQQGTEEWLNARLAKVTASKVKDVMTKGKGGAASATRRNYMMDLLCERLTGNRSGPDLSRNAAVQRGTELEPLARMAYELFADAEVAEVGLIAHPSIENFAASPDGLVGDDGLIEIKCPHTATHVATLQSGKHDPQYEWQMLAQMACTGREWVDFVTFDDRLPDELQYACFRFERDEARIRQMETEIKLFLEELSELEHEMRERMRSKAA</sequence>
<dbReference type="Proteomes" id="UP000077787">
    <property type="component" value="Chromosome"/>
</dbReference>
<dbReference type="InterPro" id="IPR011335">
    <property type="entry name" value="Restrct_endonuc-II-like"/>
</dbReference>
<dbReference type="InterPro" id="IPR019080">
    <property type="entry name" value="YqaJ_viral_recombinase"/>
</dbReference>
<dbReference type="SUPFAM" id="SSF52980">
    <property type="entry name" value="Restriction endonuclease-like"/>
    <property type="match status" value="1"/>
</dbReference>
<dbReference type="GO" id="GO:0004527">
    <property type="term" value="F:exonuclease activity"/>
    <property type="evidence" value="ECO:0007669"/>
    <property type="project" value="UniProtKB-KW"/>
</dbReference>